<keyword evidence="4" id="KW-1185">Reference proteome</keyword>
<dbReference type="SUPFAM" id="SSF53681">
    <property type="entry name" value="Aspartate/glutamate racemase"/>
    <property type="match status" value="2"/>
</dbReference>
<dbReference type="Gene3D" id="3.40.50.1860">
    <property type="match status" value="2"/>
</dbReference>
<sequence>MDEAEDGALDRHATVFLDVDGVLNSYPVRGLRYYREGRRTAHAWRFALHYRPAIVRALERVMRTREATLVWLSTWSHRCTEELEPALGFRDTHPVVPMPDDSYNRYAGDPHAWWKARHVAAWLDEDPRRRAVWVDDDLASPRTHAYFAQRYPDRLLMIVPEFARGLTESHLRTLRRFLSPRRRSRSRTLEGRRRLLTRMKTEKSTTVKTSAQESSVQESAARADAARPPRVGLLDSGLGLVGFADAILTQAPDAELILAMDPDNMPYGSLTPERLREVAENSAHRLAAWEPDAIVVACNTASVHALEHLRSVFEPRIPVIGTVPAVKTAAARRAPFAVWATTATTGSEYQRRLIDAFAGGLPVTRVAAAGLAEAIESGEEERIREAVAEAAAQTPEDVTSVVLGCTHYGLVGERIAQALCESVGHEVELLDSPQAVAAQTLRRVAAHRRQRAEERDAATVDAAHADAATNTAEAAAGMARATTAAAAAGSTSETGSGGRSGATRSSGTAGGRVLATYLSGRRAPLPRVLGMYAAGRRLLAHEVQDASAGAGASTGADASAHATDE</sequence>
<evidence type="ECO:0000313" key="3">
    <source>
        <dbReference type="EMBL" id="GAA2098339.1"/>
    </source>
</evidence>
<organism evidence="3 4">
    <name type="scientific">Brevibacterium salitolerans</name>
    <dbReference type="NCBI Taxonomy" id="1403566"/>
    <lineage>
        <taxon>Bacteria</taxon>
        <taxon>Bacillati</taxon>
        <taxon>Actinomycetota</taxon>
        <taxon>Actinomycetes</taxon>
        <taxon>Micrococcales</taxon>
        <taxon>Brevibacteriaceae</taxon>
        <taxon>Brevibacterium</taxon>
    </lineage>
</organism>
<dbReference type="Pfam" id="PF18143">
    <property type="entry name" value="HAD_SAK_2"/>
    <property type="match status" value="1"/>
</dbReference>
<dbReference type="PANTHER" id="PTHR21198">
    <property type="entry name" value="GLUTAMATE RACEMASE"/>
    <property type="match status" value="1"/>
</dbReference>
<dbReference type="RefSeq" id="WP_291792690.1">
    <property type="nucleotide sequence ID" value="NZ_BAAAPZ010000007.1"/>
</dbReference>
<reference evidence="3 4" key="1">
    <citation type="journal article" date="2019" name="Int. J. Syst. Evol. Microbiol.">
        <title>The Global Catalogue of Microorganisms (GCM) 10K type strain sequencing project: providing services to taxonomists for standard genome sequencing and annotation.</title>
        <authorList>
            <consortium name="The Broad Institute Genomics Platform"/>
            <consortium name="The Broad Institute Genome Sequencing Center for Infectious Disease"/>
            <person name="Wu L."/>
            <person name="Ma J."/>
        </authorList>
    </citation>
    <scope>NUCLEOTIDE SEQUENCE [LARGE SCALE GENOMIC DNA]</scope>
    <source>
        <strain evidence="3 4">JCM 15900</strain>
    </source>
</reference>
<evidence type="ECO:0000256" key="1">
    <source>
        <dbReference type="ARBA" id="ARBA00023235"/>
    </source>
</evidence>
<dbReference type="PANTHER" id="PTHR21198:SF2">
    <property type="entry name" value="GLUTAMATE RACEMASE"/>
    <property type="match status" value="1"/>
</dbReference>
<gene>
    <name evidence="3" type="ORF">GCM10009823_19600</name>
</gene>
<dbReference type="PROSITE" id="PS00923">
    <property type="entry name" value="ASP_GLU_RACEMASE_1"/>
    <property type="match status" value="1"/>
</dbReference>
<dbReference type="InterPro" id="IPR018187">
    <property type="entry name" value="Asp/Glu_racemase_AS_1"/>
</dbReference>
<dbReference type="EMBL" id="BAAAPZ010000007">
    <property type="protein sequence ID" value="GAA2098339.1"/>
    <property type="molecule type" value="Genomic_DNA"/>
</dbReference>
<comment type="caution">
    <text evidence="3">The sequence shown here is derived from an EMBL/GenBank/DDBJ whole genome shotgun (WGS) entry which is preliminary data.</text>
</comment>
<evidence type="ECO:0000313" key="4">
    <source>
        <dbReference type="Proteomes" id="UP001500984"/>
    </source>
</evidence>
<feature type="region of interest" description="Disordered" evidence="2">
    <location>
        <begin position="545"/>
        <end position="565"/>
    </location>
</feature>
<dbReference type="InterPro" id="IPR033134">
    <property type="entry name" value="Asp/Glu_racemase_AS_2"/>
</dbReference>
<proteinExistence type="predicted"/>
<feature type="region of interest" description="Disordered" evidence="2">
    <location>
        <begin position="487"/>
        <end position="509"/>
    </location>
</feature>
<dbReference type="PROSITE" id="PS00924">
    <property type="entry name" value="ASP_GLU_RACEMASE_2"/>
    <property type="match status" value="1"/>
</dbReference>
<keyword evidence="1" id="KW-0413">Isomerase</keyword>
<feature type="compositionally biased region" description="Basic and acidic residues" evidence="2">
    <location>
        <begin position="187"/>
        <end position="205"/>
    </location>
</feature>
<dbReference type="Proteomes" id="UP001500984">
    <property type="component" value="Unassembled WGS sequence"/>
</dbReference>
<dbReference type="Pfam" id="PF01177">
    <property type="entry name" value="Asp_Glu_race"/>
    <property type="match status" value="1"/>
</dbReference>
<dbReference type="InterPro" id="IPR001920">
    <property type="entry name" value="Asp/Glu_race"/>
</dbReference>
<dbReference type="InterPro" id="IPR015942">
    <property type="entry name" value="Asp/Glu/hydantoin_racemase"/>
</dbReference>
<feature type="region of interest" description="Disordered" evidence="2">
    <location>
        <begin position="182"/>
        <end position="227"/>
    </location>
</feature>
<evidence type="ECO:0008006" key="5">
    <source>
        <dbReference type="Google" id="ProtNLM"/>
    </source>
</evidence>
<protein>
    <recommendedName>
        <fullName evidence="5">Glutamate racemase</fullName>
    </recommendedName>
</protein>
<accession>A0ABN2WSX8</accession>
<evidence type="ECO:0000256" key="2">
    <source>
        <dbReference type="SAM" id="MobiDB-lite"/>
    </source>
</evidence>
<name>A0ABN2WSX8_9MICO</name>
<feature type="compositionally biased region" description="Low complexity" evidence="2">
    <location>
        <begin position="210"/>
        <end position="227"/>
    </location>
</feature>